<reference evidence="3" key="1">
    <citation type="submission" date="2021-01" db="EMBL/GenBank/DDBJ databases">
        <title>Draft genomes of Rhodovulum sulfidophilum.</title>
        <authorList>
            <person name="Guzman M.S."/>
        </authorList>
    </citation>
    <scope>NUCLEOTIDE SEQUENCE [LARGE SCALE GENOMIC DNA]</scope>
    <source>
        <strain evidence="3">AB19</strain>
    </source>
</reference>
<protein>
    <submittedName>
        <fullName evidence="2">VPLPA-CTERM sorting domain-containing protein</fullName>
    </submittedName>
</protein>
<proteinExistence type="predicted"/>
<dbReference type="InterPro" id="IPR022472">
    <property type="entry name" value="VPLPA-CTERM"/>
</dbReference>
<keyword evidence="1" id="KW-0812">Transmembrane</keyword>
<evidence type="ECO:0000313" key="3">
    <source>
        <dbReference type="Proteomes" id="UP000635853"/>
    </source>
</evidence>
<keyword evidence="1" id="KW-0472">Membrane</keyword>
<comment type="caution">
    <text evidence="2">The sequence shown here is derived from an EMBL/GenBank/DDBJ whole genome shotgun (WGS) entry which is preliminary data.</text>
</comment>
<feature type="transmembrane region" description="Helical" evidence="1">
    <location>
        <begin position="211"/>
        <end position="230"/>
    </location>
</feature>
<evidence type="ECO:0000313" key="2">
    <source>
        <dbReference type="EMBL" id="MBL3578266.1"/>
    </source>
</evidence>
<organism evidence="2 3">
    <name type="scientific">Rhodovulum visakhapatnamense</name>
    <dbReference type="NCBI Taxonomy" id="364297"/>
    <lineage>
        <taxon>Bacteria</taxon>
        <taxon>Pseudomonadati</taxon>
        <taxon>Pseudomonadota</taxon>
        <taxon>Alphaproteobacteria</taxon>
        <taxon>Rhodobacterales</taxon>
        <taxon>Paracoccaceae</taxon>
        <taxon>Rhodovulum</taxon>
    </lineage>
</organism>
<dbReference type="NCBIfam" id="TIGR03370">
    <property type="entry name" value="VPLPA-CTERM"/>
    <property type="match status" value="1"/>
</dbReference>
<evidence type="ECO:0000256" key="1">
    <source>
        <dbReference type="SAM" id="Phobius"/>
    </source>
</evidence>
<sequence length="239" mass="25303">MRTPMFTALFRSLFAPVLRRALPAVLPAVLLGALASPVAAASLIVNGTFDNTTDGWEGTYRLRSTDPWIDTGSYFFAGPGTFSAISQTYSLTGDDLSRLGTTGLDYTMSADLFGWHTQEDRGVMSVFFFGADDTQLGSDALLSSTLYSGSWDTRITAGGKYYQETSGAVPLGTAYLTFVLSSTRISGGTNNDGYIDNAYFAFADPIAPAPVPLPASALMLLSGLAGVAGLRRRSAKKPA</sequence>
<dbReference type="RefSeq" id="WP_081382227.1">
    <property type="nucleotide sequence ID" value="NZ_JAESIM010000001.1"/>
</dbReference>
<name>A0ABS1RHV4_9RHOB</name>
<dbReference type="EMBL" id="JAESIL010000030">
    <property type="protein sequence ID" value="MBL3578266.1"/>
    <property type="molecule type" value="Genomic_DNA"/>
</dbReference>
<dbReference type="Proteomes" id="UP000635853">
    <property type="component" value="Unassembled WGS sequence"/>
</dbReference>
<keyword evidence="3" id="KW-1185">Reference proteome</keyword>
<accession>A0ABS1RHV4</accession>
<gene>
    <name evidence="2" type="ORF">JMJ92_08875</name>
</gene>
<keyword evidence="1" id="KW-1133">Transmembrane helix</keyword>